<dbReference type="Gene3D" id="3.40.50.1820">
    <property type="entry name" value="alpha/beta hydrolase"/>
    <property type="match status" value="1"/>
</dbReference>
<feature type="signal peptide" evidence="1">
    <location>
        <begin position="1"/>
        <end position="35"/>
    </location>
</feature>
<dbReference type="InterPro" id="IPR002918">
    <property type="entry name" value="Lipase_EstA/Esterase_EstB"/>
</dbReference>
<accession>A0ABW4PTN3</accession>
<feature type="chain" id="PRO_5047541573" evidence="1">
    <location>
        <begin position="36"/>
        <end position="301"/>
    </location>
</feature>
<dbReference type="InterPro" id="IPR029058">
    <property type="entry name" value="AB_hydrolase_fold"/>
</dbReference>
<dbReference type="GO" id="GO:0016787">
    <property type="term" value="F:hydrolase activity"/>
    <property type="evidence" value="ECO:0007669"/>
    <property type="project" value="UniProtKB-KW"/>
</dbReference>
<dbReference type="InterPro" id="IPR053228">
    <property type="entry name" value="Stereospecific_Lipase"/>
</dbReference>
<dbReference type="Proteomes" id="UP001597280">
    <property type="component" value="Unassembled WGS sequence"/>
</dbReference>
<comment type="caution">
    <text evidence="2">The sequence shown here is derived from an EMBL/GenBank/DDBJ whole genome shotgun (WGS) entry which is preliminary data.</text>
</comment>
<dbReference type="PANTHER" id="PTHR37574:SF1">
    <property type="entry name" value="LIPASE B"/>
    <property type="match status" value="1"/>
</dbReference>
<keyword evidence="1" id="KW-0732">Signal</keyword>
<name>A0ABW4PTN3_9MICO</name>
<sequence>MTAPSLTLPRPLLRRRPSRPLLALLAAILAVLALAAAPTTRADALGISPPGANDWDCVPSAEHPEPVVLVNGTFETMAKNWWTLAPVLADAGYCVYAFDYGVTHVVPATGPVRDSATELGTFVDRVLSATGAQEVDLVGHSQGGMMPRWYIGFQGGAAKVDDLVGIAPSSHGTQGLIVRDDDGEGSALAHADQGIAYRTCAACIDQQAGSAFMQELASIPDTVPGVDYTVISTEHDEIVTPYTSQALDGPEEQVTNLVLQDLCPRDPFAHDQSPNDPVVHQIVLDALDQDGPASKDVSPTC</sequence>
<dbReference type="RefSeq" id="WP_343903589.1">
    <property type="nucleotide sequence ID" value="NZ_BAAAIS010000002.1"/>
</dbReference>
<gene>
    <name evidence="2" type="ORF">ACFSDA_03730</name>
</gene>
<proteinExistence type="predicted"/>
<keyword evidence="2" id="KW-0378">Hydrolase</keyword>
<protein>
    <submittedName>
        <fullName evidence="2">Lipase family alpha/beta hydrolase</fullName>
    </submittedName>
</protein>
<dbReference type="PANTHER" id="PTHR37574">
    <property type="entry name" value="LIPASE B"/>
    <property type="match status" value="1"/>
</dbReference>
<dbReference type="Pfam" id="PF01674">
    <property type="entry name" value="Lipase_2"/>
    <property type="match status" value="1"/>
</dbReference>
<keyword evidence="3" id="KW-1185">Reference proteome</keyword>
<organism evidence="2 3">
    <name type="scientific">Brachybacterium rhamnosum</name>
    <dbReference type="NCBI Taxonomy" id="173361"/>
    <lineage>
        <taxon>Bacteria</taxon>
        <taxon>Bacillati</taxon>
        <taxon>Actinomycetota</taxon>
        <taxon>Actinomycetes</taxon>
        <taxon>Micrococcales</taxon>
        <taxon>Dermabacteraceae</taxon>
        <taxon>Brachybacterium</taxon>
    </lineage>
</organism>
<reference evidence="3" key="1">
    <citation type="journal article" date="2019" name="Int. J. Syst. Evol. Microbiol.">
        <title>The Global Catalogue of Microorganisms (GCM) 10K type strain sequencing project: providing services to taxonomists for standard genome sequencing and annotation.</title>
        <authorList>
            <consortium name="The Broad Institute Genomics Platform"/>
            <consortium name="The Broad Institute Genome Sequencing Center for Infectious Disease"/>
            <person name="Wu L."/>
            <person name="Ma J."/>
        </authorList>
    </citation>
    <scope>NUCLEOTIDE SEQUENCE [LARGE SCALE GENOMIC DNA]</scope>
    <source>
        <strain evidence="3">JCM 11650</strain>
    </source>
</reference>
<evidence type="ECO:0000256" key="1">
    <source>
        <dbReference type="SAM" id="SignalP"/>
    </source>
</evidence>
<evidence type="ECO:0000313" key="3">
    <source>
        <dbReference type="Proteomes" id="UP001597280"/>
    </source>
</evidence>
<evidence type="ECO:0000313" key="2">
    <source>
        <dbReference type="EMBL" id="MFD1834179.1"/>
    </source>
</evidence>
<dbReference type="SUPFAM" id="SSF53474">
    <property type="entry name" value="alpha/beta-Hydrolases"/>
    <property type="match status" value="1"/>
</dbReference>
<dbReference type="EMBL" id="JBHUFL010000002">
    <property type="protein sequence ID" value="MFD1834179.1"/>
    <property type="molecule type" value="Genomic_DNA"/>
</dbReference>